<dbReference type="InterPro" id="IPR004155">
    <property type="entry name" value="PBS_lyase_HEAT"/>
</dbReference>
<keyword evidence="2" id="KW-0605">Phycobilisome</keyword>
<keyword evidence="1" id="KW-0042">Antenna complex</keyword>
<evidence type="ECO:0000313" key="3">
    <source>
        <dbReference type="EMBL" id="MFE4108293.1"/>
    </source>
</evidence>
<dbReference type="RefSeq" id="WP_377967871.1">
    <property type="nucleotide sequence ID" value="NZ_JBHZOL010000105.1"/>
</dbReference>
<proteinExistence type="predicted"/>
<protein>
    <submittedName>
        <fullName evidence="3">Phycobilisome degradation protein NblB</fullName>
    </submittedName>
</protein>
<keyword evidence="4" id="KW-1185">Reference proteome</keyword>
<gene>
    <name evidence="3" type="primary">nblB</name>
    <name evidence="3" type="ORF">ACFVKH_18580</name>
</gene>
<dbReference type="SUPFAM" id="SSF48371">
    <property type="entry name" value="ARM repeat"/>
    <property type="match status" value="1"/>
</dbReference>
<sequence length="219" mass="23961">MDNTSDSVQQLLASEDYGDRIRAVNQMRQLAPAAAFELLCQAAQDQHARVRYAAISQISNVGDQDRDRVLALLKRALLTDSEIDVRAAAADSLGALKLSEAFDDLKTVYEKTTDWLLQFSILAALGELGDPRSFDLLTEALDSSNSLFKTAAIGALGELEDEAAIPLLLPFVDDPDWQTRHRLAQALSHFDQVPEVQQAMQKLANDDSDAVAQVAKAHL</sequence>
<dbReference type="InterPro" id="IPR016024">
    <property type="entry name" value="ARM-type_fold"/>
</dbReference>
<dbReference type="EMBL" id="JBHZOL010000105">
    <property type="protein sequence ID" value="MFE4108293.1"/>
    <property type="molecule type" value="Genomic_DNA"/>
</dbReference>
<name>A0ABW6IJB5_9CYAN</name>
<organism evidence="3 4">
    <name type="scientific">Almyronema epifaneia S1</name>
    <dbReference type="NCBI Taxonomy" id="2991925"/>
    <lineage>
        <taxon>Bacteria</taxon>
        <taxon>Bacillati</taxon>
        <taxon>Cyanobacteriota</taxon>
        <taxon>Cyanophyceae</taxon>
        <taxon>Nodosilineales</taxon>
        <taxon>Nodosilineaceae</taxon>
        <taxon>Almyronema</taxon>
        <taxon>Almyronema epifaneia</taxon>
    </lineage>
</organism>
<comment type="caution">
    <text evidence="3">The sequence shown here is derived from an EMBL/GenBank/DDBJ whole genome shotgun (WGS) entry which is preliminary data.</text>
</comment>
<accession>A0ABW6IJB5</accession>
<dbReference type="PANTHER" id="PTHR12697:SF39">
    <property type="entry name" value="SLR1687 PROTEIN"/>
    <property type="match status" value="1"/>
</dbReference>
<dbReference type="SMART" id="SM00567">
    <property type="entry name" value="EZ_HEAT"/>
    <property type="match status" value="6"/>
</dbReference>
<evidence type="ECO:0000256" key="1">
    <source>
        <dbReference type="ARBA" id="ARBA00022549"/>
    </source>
</evidence>
<evidence type="ECO:0000313" key="4">
    <source>
        <dbReference type="Proteomes" id="UP001600165"/>
    </source>
</evidence>
<reference evidence="3 4" key="1">
    <citation type="submission" date="2024-10" db="EMBL/GenBank/DDBJ databases">
        <authorList>
            <person name="Ratan Roy A."/>
            <person name="Morales Sandoval P.H."/>
            <person name="De Los Santos Villalobos S."/>
            <person name="Chakraborty S."/>
            <person name="Mukherjee J."/>
        </authorList>
    </citation>
    <scope>NUCLEOTIDE SEQUENCE [LARGE SCALE GENOMIC DNA]</scope>
    <source>
        <strain evidence="3 4">S1</strain>
    </source>
</reference>
<dbReference type="NCBIfam" id="NF045915">
    <property type="entry name" value="PhycobilmeDegNblB"/>
    <property type="match status" value="1"/>
</dbReference>
<evidence type="ECO:0000256" key="2">
    <source>
        <dbReference type="ARBA" id="ARBA00022738"/>
    </source>
</evidence>
<dbReference type="Gene3D" id="1.25.10.10">
    <property type="entry name" value="Leucine-rich Repeat Variant"/>
    <property type="match status" value="2"/>
</dbReference>
<dbReference type="InterPro" id="IPR011989">
    <property type="entry name" value="ARM-like"/>
</dbReference>
<dbReference type="Proteomes" id="UP001600165">
    <property type="component" value="Unassembled WGS sequence"/>
</dbReference>
<dbReference type="PANTHER" id="PTHR12697">
    <property type="entry name" value="PBS LYASE HEAT-LIKE PROTEIN"/>
    <property type="match status" value="1"/>
</dbReference>
<dbReference type="Pfam" id="PF13646">
    <property type="entry name" value="HEAT_2"/>
    <property type="match status" value="1"/>
</dbReference>